<evidence type="ECO:0000313" key="2">
    <source>
        <dbReference type="Proteomes" id="UP001603857"/>
    </source>
</evidence>
<protein>
    <submittedName>
        <fullName evidence="1">Uncharacterized protein</fullName>
    </submittedName>
</protein>
<organism evidence="1 2">
    <name type="scientific">Flemingia macrophylla</name>
    <dbReference type="NCBI Taxonomy" id="520843"/>
    <lineage>
        <taxon>Eukaryota</taxon>
        <taxon>Viridiplantae</taxon>
        <taxon>Streptophyta</taxon>
        <taxon>Embryophyta</taxon>
        <taxon>Tracheophyta</taxon>
        <taxon>Spermatophyta</taxon>
        <taxon>Magnoliopsida</taxon>
        <taxon>eudicotyledons</taxon>
        <taxon>Gunneridae</taxon>
        <taxon>Pentapetalae</taxon>
        <taxon>rosids</taxon>
        <taxon>fabids</taxon>
        <taxon>Fabales</taxon>
        <taxon>Fabaceae</taxon>
        <taxon>Papilionoideae</taxon>
        <taxon>50 kb inversion clade</taxon>
        <taxon>NPAAA clade</taxon>
        <taxon>indigoferoid/millettioid clade</taxon>
        <taxon>Phaseoleae</taxon>
        <taxon>Flemingia</taxon>
    </lineage>
</organism>
<accession>A0ABD1MV16</accession>
<reference evidence="1 2" key="1">
    <citation type="submission" date="2024-08" db="EMBL/GenBank/DDBJ databases">
        <title>Insights into the chromosomal genome structure of Flemingia macrophylla.</title>
        <authorList>
            <person name="Ding Y."/>
            <person name="Zhao Y."/>
            <person name="Bi W."/>
            <person name="Wu M."/>
            <person name="Zhao G."/>
            <person name="Gong Y."/>
            <person name="Li W."/>
            <person name="Zhang P."/>
        </authorList>
    </citation>
    <scope>NUCLEOTIDE SEQUENCE [LARGE SCALE GENOMIC DNA]</scope>
    <source>
        <strain evidence="1">DYQJB</strain>
        <tissue evidence="1">Leaf</tissue>
    </source>
</reference>
<name>A0ABD1MV16_9FABA</name>
<sequence length="148" mass="16819">MKRHVFSSDPFTFSIVFVALSLVADRKIHYHQFHYEVLKWGVFVVSSVLNTLISSYISCASSTLVDSSMVMASVRKLFDQAPPHLMDEPSLITIIAAYVRNGDLATVRFEEFKASLGEVEEWKNPLSRTHGGGNRDFQIRQSMYVEKN</sequence>
<comment type="caution">
    <text evidence="1">The sequence shown here is derived from an EMBL/GenBank/DDBJ whole genome shotgun (WGS) entry which is preliminary data.</text>
</comment>
<dbReference type="EMBL" id="JBGMDY010000003">
    <property type="protein sequence ID" value="KAL2339496.1"/>
    <property type="molecule type" value="Genomic_DNA"/>
</dbReference>
<dbReference type="AlphaFoldDB" id="A0ABD1MV16"/>
<gene>
    <name evidence="1" type="ORF">Fmac_007436</name>
</gene>
<dbReference type="Proteomes" id="UP001603857">
    <property type="component" value="Unassembled WGS sequence"/>
</dbReference>
<keyword evidence="2" id="KW-1185">Reference proteome</keyword>
<proteinExistence type="predicted"/>
<evidence type="ECO:0000313" key="1">
    <source>
        <dbReference type="EMBL" id="KAL2339496.1"/>
    </source>
</evidence>